<dbReference type="AlphaFoldDB" id="A0AAP4F084"/>
<dbReference type="Gene3D" id="1.10.357.10">
    <property type="entry name" value="Tetracycline Repressor, domain 2"/>
    <property type="match status" value="1"/>
</dbReference>
<organism evidence="4 5">
    <name type="scientific">Fusibacillus kribbianus</name>
    <dbReference type="NCBI Taxonomy" id="3044208"/>
    <lineage>
        <taxon>Bacteria</taxon>
        <taxon>Bacillati</taxon>
        <taxon>Bacillota</taxon>
        <taxon>Clostridia</taxon>
        <taxon>Lachnospirales</taxon>
        <taxon>Lachnospiraceae</taxon>
        <taxon>Fusibacillus</taxon>
    </lineage>
</organism>
<feature type="domain" description="HTH tetR-type" evidence="3">
    <location>
        <begin position="6"/>
        <end position="66"/>
    </location>
</feature>
<sequence length="191" mass="22900">MERKREATKVLLQEGLKELMKSHSFDKITVKMITDEAGVLRPTFYNYYRDKYELLEDVFQEDVGKRMSKLLDDGMEEEAIKLLVLHMERERAFYRKAFEVTGQNSFEEILEQYLYLFFLECLTKYPLKEQPGLNIWRKEVIAKHYSLSLASVIKAWVMYEKQDIPVEEIIRGYYILMNHSIFELIDKKEQS</sequence>
<feature type="DNA-binding region" description="H-T-H motif" evidence="2">
    <location>
        <begin position="29"/>
        <end position="48"/>
    </location>
</feature>
<dbReference type="InterPro" id="IPR009057">
    <property type="entry name" value="Homeodomain-like_sf"/>
</dbReference>
<evidence type="ECO:0000256" key="2">
    <source>
        <dbReference type="PROSITE-ProRule" id="PRU00335"/>
    </source>
</evidence>
<reference evidence="4 5" key="1">
    <citation type="submission" date="2023-05" db="EMBL/GenBank/DDBJ databases">
        <title>[ruminococcus] sp. nov., isolated from a pig farm feces dump.</title>
        <authorList>
            <person name="Chang Y.-H."/>
        </authorList>
    </citation>
    <scope>NUCLEOTIDE SEQUENCE [LARGE SCALE GENOMIC DNA]</scope>
    <source>
        <strain evidence="4 5">YH-rum2234</strain>
    </source>
</reference>
<evidence type="ECO:0000313" key="5">
    <source>
        <dbReference type="Proteomes" id="UP001300383"/>
    </source>
</evidence>
<gene>
    <name evidence="4" type="ORF">QJ036_03195</name>
</gene>
<dbReference type="Pfam" id="PF14278">
    <property type="entry name" value="TetR_C_8"/>
    <property type="match status" value="1"/>
</dbReference>
<keyword evidence="1 2" id="KW-0238">DNA-binding</keyword>
<dbReference type="RefSeq" id="WP_283229993.1">
    <property type="nucleotide sequence ID" value="NZ_JASGBQ010000003.1"/>
</dbReference>
<dbReference type="PANTHER" id="PTHR43479">
    <property type="entry name" value="ACREF/ENVCD OPERON REPRESSOR-RELATED"/>
    <property type="match status" value="1"/>
</dbReference>
<dbReference type="InterPro" id="IPR001647">
    <property type="entry name" value="HTH_TetR"/>
</dbReference>
<name>A0AAP4F084_9FIRM</name>
<dbReference type="Proteomes" id="UP001300383">
    <property type="component" value="Unassembled WGS sequence"/>
</dbReference>
<comment type="caution">
    <text evidence="4">The sequence shown here is derived from an EMBL/GenBank/DDBJ whole genome shotgun (WGS) entry which is preliminary data.</text>
</comment>
<evidence type="ECO:0000256" key="1">
    <source>
        <dbReference type="ARBA" id="ARBA00023125"/>
    </source>
</evidence>
<dbReference type="InterPro" id="IPR050624">
    <property type="entry name" value="HTH-type_Tx_Regulator"/>
</dbReference>
<proteinExistence type="predicted"/>
<dbReference type="Pfam" id="PF00440">
    <property type="entry name" value="TetR_N"/>
    <property type="match status" value="1"/>
</dbReference>
<dbReference type="SUPFAM" id="SSF46689">
    <property type="entry name" value="Homeodomain-like"/>
    <property type="match status" value="1"/>
</dbReference>
<accession>A0AAP4F084</accession>
<evidence type="ECO:0000313" key="4">
    <source>
        <dbReference type="EMBL" id="MDI9241483.1"/>
    </source>
</evidence>
<dbReference type="GO" id="GO:0003677">
    <property type="term" value="F:DNA binding"/>
    <property type="evidence" value="ECO:0007669"/>
    <property type="project" value="UniProtKB-UniRule"/>
</dbReference>
<keyword evidence="5" id="KW-1185">Reference proteome</keyword>
<dbReference type="PROSITE" id="PS50977">
    <property type="entry name" value="HTH_TETR_2"/>
    <property type="match status" value="1"/>
</dbReference>
<protein>
    <submittedName>
        <fullName evidence="4">TetR family transcriptional regulator</fullName>
    </submittedName>
</protein>
<evidence type="ECO:0000259" key="3">
    <source>
        <dbReference type="PROSITE" id="PS50977"/>
    </source>
</evidence>
<dbReference type="PANTHER" id="PTHR43479:SF7">
    <property type="entry name" value="TETR-FAMILY TRANSCRIPTIONAL REGULATOR"/>
    <property type="match status" value="1"/>
</dbReference>
<dbReference type="EMBL" id="JASGBQ010000003">
    <property type="protein sequence ID" value="MDI9241483.1"/>
    <property type="molecule type" value="Genomic_DNA"/>
</dbReference>
<dbReference type="InterPro" id="IPR039532">
    <property type="entry name" value="TetR_C_Firmicutes"/>
</dbReference>